<name>A0A9P5U472_9AGAR</name>
<dbReference type="InterPro" id="IPR035810">
    <property type="entry name" value="PEBP_euk"/>
</dbReference>
<dbReference type="GO" id="GO:0005543">
    <property type="term" value="F:phospholipid binding"/>
    <property type="evidence" value="ECO:0007669"/>
    <property type="project" value="TreeGrafter"/>
</dbReference>
<dbReference type="CDD" id="cd00866">
    <property type="entry name" value="PEBP_euk"/>
    <property type="match status" value="1"/>
</dbReference>
<dbReference type="Proteomes" id="UP000772434">
    <property type="component" value="Unassembled WGS sequence"/>
</dbReference>
<dbReference type="Pfam" id="PF01161">
    <property type="entry name" value="PBP"/>
    <property type="match status" value="1"/>
</dbReference>
<reference evidence="1" key="1">
    <citation type="submission" date="2020-11" db="EMBL/GenBank/DDBJ databases">
        <authorList>
            <consortium name="DOE Joint Genome Institute"/>
            <person name="Ahrendt S."/>
            <person name="Riley R."/>
            <person name="Andreopoulos W."/>
            <person name="Labutti K."/>
            <person name="Pangilinan J."/>
            <person name="Ruiz-Duenas F.J."/>
            <person name="Barrasa J.M."/>
            <person name="Sanchez-Garcia M."/>
            <person name="Camarero S."/>
            <person name="Miyauchi S."/>
            <person name="Serrano A."/>
            <person name="Linde D."/>
            <person name="Babiker R."/>
            <person name="Drula E."/>
            <person name="Ayuso-Fernandez I."/>
            <person name="Pacheco R."/>
            <person name="Padilla G."/>
            <person name="Ferreira P."/>
            <person name="Barriuso J."/>
            <person name="Kellner H."/>
            <person name="Castanera R."/>
            <person name="Alfaro M."/>
            <person name="Ramirez L."/>
            <person name="Pisabarro A.G."/>
            <person name="Kuo A."/>
            <person name="Tritt A."/>
            <person name="Lipzen A."/>
            <person name="He G."/>
            <person name="Yan M."/>
            <person name="Ng V."/>
            <person name="Cullen D."/>
            <person name="Martin F."/>
            <person name="Rosso M.-N."/>
            <person name="Henrissat B."/>
            <person name="Hibbett D."/>
            <person name="Martinez A.T."/>
            <person name="Grigoriev I.V."/>
        </authorList>
    </citation>
    <scope>NUCLEOTIDE SEQUENCE</scope>
    <source>
        <strain evidence="1">AH 40177</strain>
    </source>
</reference>
<dbReference type="OrthoDB" id="2506647at2759"/>
<organism evidence="1 2">
    <name type="scientific">Rhodocollybia butyracea</name>
    <dbReference type="NCBI Taxonomy" id="206335"/>
    <lineage>
        <taxon>Eukaryota</taxon>
        <taxon>Fungi</taxon>
        <taxon>Dikarya</taxon>
        <taxon>Basidiomycota</taxon>
        <taxon>Agaricomycotina</taxon>
        <taxon>Agaricomycetes</taxon>
        <taxon>Agaricomycetidae</taxon>
        <taxon>Agaricales</taxon>
        <taxon>Marasmiineae</taxon>
        <taxon>Omphalotaceae</taxon>
        <taxon>Rhodocollybia</taxon>
    </lineage>
</organism>
<proteinExistence type="predicted"/>
<keyword evidence="2" id="KW-1185">Reference proteome</keyword>
<evidence type="ECO:0000313" key="1">
    <source>
        <dbReference type="EMBL" id="KAF9065357.1"/>
    </source>
</evidence>
<gene>
    <name evidence="1" type="ORF">BDP27DRAFT_1393591</name>
</gene>
<dbReference type="PANTHER" id="PTHR11362:SF148">
    <property type="entry name" value="CARBOXYPEPTIDASE Y INHIBITOR"/>
    <property type="match status" value="1"/>
</dbReference>
<dbReference type="GO" id="GO:0030162">
    <property type="term" value="P:regulation of proteolysis"/>
    <property type="evidence" value="ECO:0007669"/>
    <property type="project" value="TreeGrafter"/>
</dbReference>
<dbReference type="EMBL" id="JADNRY010000105">
    <property type="protein sequence ID" value="KAF9065357.1"/>
    <property type="molecule type" value="Genomic_DNA"/>
</dbReference>
<dbReference type="GO" id="GO:0046578">
    <property type="term" value="P:regulation of Ras protein signal transduction"/>
    <property type="evidence" value="ECO:0007669"/>
    <property type="project" value="TreeGrafter"/>
</dbReference>
<sequence>MADSLSATVITALKRDAIIPEIIPEFVPSVFFTVVYPNGKEAILGTELTPAETSEEPDIKFTSIVDDSAGERSYIMVMTDRDAPSRADPKFGEYRHWVMTGLKYPGANSSIAIKTMPSATSHVGPGPPPGTGLHRYCFLLYEQPDSFAIPKDAVEHKGGRDDRICWNASKFATEHGLKLVGAHYFFARGPEV</sequence>
<dbReference type="GO" id="GO:0030414">
    <property type="term" value="F:peptidase inhibitor activity"/>
    <property type="evidence" value="ECO:0007669"/>
    <property type="project" value="TreeGrafter"/>
</dbReference>
<protein>
    <submittedName>
        <fullName evidence="1">Phosphatidylethanolamine-binding protein</fullName>
    </submittedName>
</protein>
<evidence type="ECO:0000313" key="2">
    <source>
        <dbReference type="Proteomes" id="UP000772434"/>
    </source>
</evidence>
<dbReference type="PANTHER" id="PTHR11362">
    <property type="entry name" value="PHOSPHATIDYLETHANOLAMINE-BINDING PROTEIN"/>
    <property type="match status" value="1"/>
</dbReference>
<dbReference type="SUPFAM" id="SSF49777">
    <property type="entry name" value="PEBP-like"/>
    <property type="match status" value="1"/>
</dbReference>
<comment type="caution">
    <text evidence="1">The sequence shown here is derived from an EMBL/GenBank/DDBJ whole genome shotgun (WGS) entry which is preliminary data.</text>
</comment>
<dbReference type="InterPro" id="IPR036610">
    <property type="entry name" value="PEBP-like_sf"/>
</dbReference>
<accession>A0A9P5U472</accession>
<dbReference type="AlphaFoldDB" id="A0A9P5U472"/>
<dbReference type="Gene3D" id="3.90.280.10">
    <property type="entry name" value="PEBP-like"/>
    <property type="match status" value="1"/>
</dbReference>
<dbReference type="InterPro" id="IPR008914">
    <property type="entry name" value="PEBP"/>
</dbReference>